<dbReference type="AlphaFoldDB" id="A0A916XWY2"/>
<accession>A0A916XWY2</accession>
<evidence type="ECO:0000256" key="2">
    <source>
        <dbReference type="ARBA" id="ARBA00009023"/>
    </source>
</evidence>
<dbReference type="Pfam" id="PF03480">
    <property type="entry name" value="DctP"/>
    <property type="match status" value="1"/>
</dbReference>
<keyword evidence="4 5" id="KW-0732">Signal</keyword>
<evidence type="ECO:0000256" key="3">
    <source>
        <dbReference type="ARBA" id="ARBA00022448"/>
    </source>
</evidence>
<name>A0A916XWY2_9HYPH</name>
<comment type="subcellular location">
    <subcellularLocation>
        <location evidence="1">Cell envelope</location>
    </subcellularLocation>
</comment>
<dbReference type="PANTHER" id="PTHR33376:SF4">
    <property type="entry name" value="SIALIC ACID-BINDING PERIPLASMIC PROTEIN SIAP"/>
    <property type="match status" value="1"/>
</dbReference>
<keyword evidence="3" id="KW-0813">Transport</keyword>
<keyword evidence="7" id="KW-1185">Reference proteome</keyword>
<feature type="chain" id="PRO_5037668684" evidence="5">
    <location>
        <begin position="26"/>
        <end position="332"/>
    </location>
</feature>
<evidence type="ECO:0000313" key="7">
    <source>
        <dbReference type="Proteomes" id="UP000613160"/>
    </source>
</evidence>
<dbReference type="Proteomes" id="UP000613160">
    <property type="component" value="Unassembled WGS sequence"/>
</dbReference>
<reference evidence="6" key="1">
    <citation type="journal article" date="2014" name="Int. J. Syst. Evol. Microbiol.">
        <title>Complete genome sequence of Corynebacterium casei LMG S-19264T (=DSM 44701T), isolated from a smear-ripened cheese.</title>
        <authorList>
            <consortium name="US DOE Joint Genome Institute (JGI-PGF)"/>
            <person name="Walter F."/>
            <person name="Albersmeier A."/>
            <person name="Kalinowski J."/>
            <person name="Ruckert C."/>
        </authorList>
    </citation>
    <scope>NUCLEOTIDE SEQUENCE</scope>
    <source>
        <strain evidence="6">CGMCC 1.15493</strain>
    </source>
</reference>
<dbReference type="InterPro" id="IPR018389">
    <property type="entry name" value="DctP_fam"/>
</dbReference>
<proteinExistence type="inferred from homology"/>
<dbReference type="PIRSF" id="PIRSF006470">
    <property type="entry name" value="DctB"/>
    <property type="match status" value="1"/>
</dbReference>
<evidence type="ECO:0000313" key="6">
    <source>
        <dbReference type="EMBL" id="GGD17837.1"/>
    </source>
</evidence>
<feature type="signal peptide" evidence="5">
    <location>
        <begin position="1"/>
        <end position="25"/>
    </location>
</feature>
<evidence type="ECO:0000256" key="5">
    <source>
        <dbReference type="SAM" id="SignalP"/>
    </source>
</evidence>
<comment type="caution">
    <text evidence="6">The sequence shown here is derived from an EMBL/GenBank/DDBJ whole genome shotgun (WGS) entry which is preliminary data.</text>
</comment>
<dbReference type="InterPro" id="IPR038404">
    <property type="entry name" value="TRAP_DctP_sf"/>
</dbReference>
<dbReference type="NCBIfam" id="NF037995">
    <property type="entry name" value="TRAP_S1"/>
    <property type="match status" value="1"/>
</dbReference>
<dbReference type="PANTHER" id="PTHR33376">
    <property type="match status" value="1"/>
</dbReference>
<dbReference type="NCBIfam" id="TIGR00787">
    <property type="entry name" value="dctP"/>
    <property type="match status" value="1"/>
</dbReference>
<dbReference type="GO" id="GO:0030288">
    <property type="term" value="C:outer membrane-bounded periplasmic space"/>
    <property type="evidence" value="ECO:0007669"/>
    <property type="project" value="InterPro"/>
</dbReference>
<reference evidence="6" key="2">
    <citation type="submission" date="2020-09" db="EMBL/GenBank/DDBJ databases">
        <authorList>
            <person name="Sun Q."/>
            <person name="Zhou Y."/>
        </authorList>
    </citation>
    <scope>NUCLEOTIDE SEQUENCE</scope>
    <source>
        <strain evidence="6">CGMCC 1.15493</strain>
    </source>
</reference>
<evidence type="ECO:0000256" key="4">
    <source>
        <dbReference type="ARBA" id="ARBA00022729"/>
    </source>
</evidence>
<sequence length="332" mass="35962">MMKHFSKNKALVVTLAFLMGTGAAAAQTTMKIANVAPASHPSGIVLQEIADALNARDDINLDVQVFNDGVLGSEMETLDQINSGVLEGQVAQGISIFQPYSPQFGVEELPFLFPTREAAYAAVDGEFGQLIAAKAEEHGFKILAFWENGFRHFTNSKRAIVVPSDMSGLRFRTAESQIRLAMFASLGASAVALPFTELYAALQQGVVDGQENPLALISKASLANVQKYLSTSGHIWNAAPIVVSKVWWDGLDQPTQSAVQTAFDEAKMRERQLIAQGDEQLVEELKAAGMEVNEVDKQAFQTATETVWARSEETIGADLMALARQIRGGKTQ</sequence>
<comment type="similarity">
    <text evidence="2">Belongs to the bacterial solute-binding protein 7 family.</text>
</comment>
<evidence type="ECO:0000256" key="1">
    <source>
        <dbReference type="ARBA" id="ARBA00004196"/>
    </source>
</evidence>
<protein>
    <submittedName>
        <fullName evidence="6">C4-dicarboxylate ABC transporter substrate-binding protein</fullName>
    </submittedName>
</protein>
<dbReference type="GO" id="GO:0055085">
    <property type="term" value="P:transmembrane transport"/>
    <property type="evidence" value="ECO:0007669"/>
    <property type="project" value="InterPro"/>
</dbReference>
<organism evidence="6 7">
    <name type="scientific">Aureimonas glaciei</name>
    <dbReference type="NCBI Taxonomy" id="1776957"/>
    <lineage>
        <taxon>Bacteria</taxon>
        <taxon>Pseudomonadati</taxon>
        <taxon>Pseudomonadota</taxon>
        <taxon>Alphaproteobacteria</taxon>
        <taxon>Hyphomicrobiales</taxon>
        <taxon>Aurantimonadaceae</taxon>
        <taxon>Aureimonas</taxon>
    </lineage>
</organism>
<dbReference type="Gene3D" id="3.40.190.170">
    <property type="entry name" value="Bacterial extracellular solute-binding protein, family 7"/>
    <property type="match status" value="1"/>
</dbReference>
<dbReference type="EMBL" id="BMJJ01000004">
    <property type="protein sequence ID" value="GGD17837.1"/>
    <property type="molecule type" value="Genomic_DNA"/>
</dbReference>
<gene>
    <name evidence="6" type="ORF">GCM10011335_20780</name>
</gene>
<dbReference type="InterPro" id="IPR004682">
    <property type="entry name" value="TRAP_DctP"/>
</dbReference>